<dbReference type="EMBL" id="JAODUP010000488">
    <property type="protein sequence ID" value="KAK2148645.1"/>
    <property type="molecule type" value="Genomic_DNA"/>
</dbReference>
<comment type="caution">
    <text evidence="2">The sequence shown here is derived from an EMBL/GenBank/DDBJ whole genome shotgun (WGS) entry which is preliminary data.</text>
</comment>
<dbReference type="Proteomes" id="UP001208570">
    <property type="component" value="Unassembled WGS sequence"/>
</dbReference>
<keyword evidence="3" id="KW-1185">Reference proteome</keyword>
<sequence length="391" mass="43428">MAFMETPKGQNASTWLQYHLGQSTGYRELSKKLQKRIPDPDSITTNCHVITEYQSLGPVSPRGDRRPRVPSGNHVISPGDFFWLQRDTSMPAGVSSSPFRKSRDNCHSSEGFSGLQLRGINPFTSPCRGCKSASSRLLGTTRSEVTCPSATRRSTRVNGKYDPGDGMAANFMLLDMGKNRSRDGLVGLARAQHHSPREVGNRYTPKNITSAKHGHHDVVINYRIGAWPINCQRGEGFARTNVPQVNQDNQSTNGNVQLDYHPSSPTQQTTSHVSDYPQDTDQEIPEAANQVTNHIMSSDSNVESDAESKSSSVKDSNIPSNLTVSEYFSVNLDDEMVDETKSTQNCTSDDVSCHREDGTDPRERPNTKRSVRFSVENDVYRYSPWEPIDGL</sequence>
<reference evidence="2" key="1">
    <citation type="journal article" date="2023" name="Mol. Biol. Evol.">
        <title>Third-Generation Sequencing Reveals the Adaptive Role of the Epigenome in Three Deep-Sea Polychaetes.</title>
        <authorList>
            <person name="Perez M."/>
            <person name="Aroh O."/>
            <person name="Sun Y."/>
            <person name="Lan Y."/>
            <person name="Juniper S.K."/>
            <person name="Young C.R."/>
            <person name="Angers B."/>
            <person name="Qian P.Y."/>
        </authorList>
    </citation>
    <scope>NUCLEOTIDE SEQUENCE</scope>
    <source>
        <strain evidence="2">P08H-3</strain>
    </source>
</reference>
<name>A0AAD9MX28_9ANNE</name>
<organism evidence="2 3">
    <name type="scientific">Paralvinella palmiformis</name>
    <dbReference type="NCBI Taxonomy" id="53620"/>
    <lineage>
        <taxon>Eukaryota</taxon>
        <taxon>Metazoa</taxon>
        <taxon>Spiralia</taxon>
        <taxon>Lophotrochozoa</taxon>
        <taxon>Annelida</taxon>
        <taxon>Polychaeta</taxon>
        <taxon>Sedentaria</taxon>
        <taxon>Canalipalpata</taxon>
        <taxon>Terebellida</taxon>
        <taxon>Terebelliformia</taxon>
        <taxon>Alvinellidae</taxon>
        <taxon>Paralvinella</taxon>
    </lineage>
</organism>
<feature type="compositionally biased region" description="Polar residues" evidence="1">
    <location>
        <begin position="263"/>
        <end position="277"/>
    </location>
</feature>
<proteinExistence type="predicted"/>
<feature type="compositionally biased region" description="Basic and acidic residues" evidence="1">
    <location>
        <begin position="351"/>
        <end position="366"/>
    </location>
</feature>
<gene>
    <name evidence="2" type="ORF">LSH36_488g05036</name>
</gene>
<evidence type="ECO:0000313" key="2">
    <source>
        <dbReference type="EMBL" id="KAK2148645.1"/>
    </source>
</evidence>
<feature type="region of interest" description="Disordered" evidence="1">
    <location>
        <begin position="340"/>
        <end position="369"/>
    </location>
</feature>
<evidence type="ECO:0000313" key="3">
    <source>
        <dbReference type="Proteomes" id="UP001208570"/>
    </source>
</evidence>
<protein>
    <submittedName>
        <fullName evidence="2">Uncharacterized protein</fullName>
    </submittedName>
</protein>
<feature type="region of interest" description="Disordered" evidence="1">
    <location>
        <begin position="298"/>
        <end position="319"/>
    </location>
</feature>
<accession>A0AAD9MX28</accession>
<dbReference type="AlphaFoldDB" id="A0AAD9MX28"/>
<feature type="compositionally biased region" description="Polar residues" evidence="1">
    <location>
        <begin position="244"/>
        <end position="256"/>
    </location>
</feature>
<evidence type="ECO:0000256" key="1">
    <source>
        <dbReference type="SAM" id="MobiDB-lite"/>
    </source>
</evidence>
<feature type="region of interest" description="Disordered" evidence="1">
    <location>
        <begin position="244"/>
        <end position="279"/>
    </location>
</feature>